<dbReference type="EMBL" id="MGJO01000051">
    <property type="protein sequence ID" value="OGN08395.1"/>
    <property type="molecule type" value="Genomic_DNA"/>
</dbReference>
<accession>A0A1F8F5G1</accession>
<dbReference type="Proteomes" id="UP000178908">
    <property type="component" value="Unassembled WGS sequence"/>
</dbReference>
<protein>
    <submittedName>
        <fullName evidence="1">Uncharacterized protein</fullName>
    </submittedName>
</protein>
<evidence type="ECO:0000313" key="2">
    <source>
        <dbReference type="Proteomes" id="UP000178908"/>
    </source>
</evidence>
<gene>
    <name evidence="1" type="ORF">A3C61_03685</name>
</gene>
<dbReference type="AlphaFoldDB" id="A0A1F8F5G1"/>
<name>A0A1F8F5G1_9BACT</name>
<evidence type="ECO:0000313" key="1">
    <source>
        <dbReference type="EMBL" id="OGN08395.1"/>
    </source>
</evidence>
<organism evidence="1 2">
    <name type="scientific">Candidatus Yanofskybacteria bacterium RIFCSPHIGHO2_02_FULL_39_10</name>
    <dbReference type="NCBI Taxonomy" id="1802674"/>
    <lineage>
        <taxon>Bacteria</taxon>
        <taxon>Candidatus Yanofskyibacteriota</taxon>
    </lineage>
</organism>
<comment type="caution">
    <text evidence="1">The sequence shown here is derived from an EMBL/GenBank/DDBJ whole genome shotgun (WGS) entry which is preliminary data.</text>
</comment>
<reference evidence="1 2" key="1">
    <citation type="journal article" date="2016" name="Nat. Commun.">
        <title>Thousands of microbial genomes shed light on interconnected biogeochemical processes in an aquifer system.</title>
        <authorList>
            <person name="Anantharaman K."/>
            <person name="Brown C.T."/>
            <person name="Hug L.A."/>
            <person name="Sharon I."/>
            <person name="Castelle C.J."/>
            <person name="Probst A.J."/>
            <person name="Thomas B.C."/>
            <person name="Singh A."/>
            <person name="Wilkins M.J."/>
            <person name="Karaoz U."/>
            <person name="Brodie E.L."/>
            <person name="Williams K.H."/>
            <person name="Hubbard S.S."/>
            <person name="Banfield J.F."/>
        </authorList>
    </citation>
    <scope>NUCLEOTIDE SEQUENCE [LARGE SCALE GENOMIC DNA]</scope>
</reference>
<sequence length="391" mass="43989">MGAAGTVTWRDGDTIYAFGHPFTGRGFCILPFLHISVAATLQTPQNPHKITGEKLVESGIIRLDGSSEIIGDMRYESRDVHMELSLKLPDETTYSLNEDFAPVSDYRDPLFVAIPKFWAKNTFGDISGAAISYQARIYFEDQPEIFISRDIYPITTKIEGVDIKVNPFSQMVDEVISTVLSAENLDNVRIRSIKIDAKVIDGKNIWKPVRASFVEDSVSAGDKAVLSLVMVPNSKIKDMKQIDVPIEIPSNIFEGRDDSSLTVSVFVQSGNYYDPKNGKTNFSEFSEWVAKFNNKSSFGTDKIYIQILVPTKKPSVVADGMWRSMDFKATPGNISEDGKYEVSLIILPSLDGVVDIDKFFTFQVTKKSVEDTTVRPIAKSKKWYHIWRWFK</sequence>
<proteinExistence type="predicted"/>